<dbReference type="Proteomes" id="UP000285456">
    <property type="component" value="Unassembled WGS sequence"/>
</dbReference>
<evidence type="ECO:0000313" key="3">
    <source>
        <dbReference type="Proteomes" id="UP000285456"/>
    </source>
</evidence>
<reference evidence="2 3" key="1">
    <citation type="journal article" date="2007" name="Int. J. Syst. Evol. Microbiol.">
        <title>Oceanobacillus profundus sp. nov., isolated from a deep-sea sediment core.</title>
        <authorList>
            <person name="Kim Y.G."/>
            <person name="Choi D.H."/>
            <person name="Hyun S."/>
            <person name="Cho B.C."/>
        </authorList>
    </citation>
    <scope>NUCLEOTIDE SEQUENCE [LARGE SCALE GENOMIC DNA]</scope>
    <source>
        <strain evidence="2 3">DSM 18246</strain>
    </source>
</reference>
<name>A0A417YMS7_9BACI</name>
<gene>
    <name evidence="2" type="ORF">D1B32_05505</name>
</gene>
<keyword evidence="1" id="KW-1133">Transmembrane helix</keyword>
<dbReference type="AlphaFoldDB" id="A0A417YMS7"/>
<proteinExistence type="predicted"/>
<feature type="transmembrane region" description="Helical" evidence="1">
    <location>
        <begin position="7"/>
        <end position="25"/>
    </location>
</feature>
<protein>
    <submittedName>
        <fullName evidence="2">Uncharacterized protein</fullName>
    </submittedName>
</protein>
<feature type="transmembrane region" description="Helical" evidence="1">
    <location>
        <begin position="55"/>
        <end position="77"/>
    </location>
</feature>
<dbReference type="EMBL" id="QWEH01000002">
    <property type="protein sequence ID" value="RHW34615.1"/>
    <property type="molecule type" value="Genomic_DNA"/>
</dbReference>
<sequence>MGTVIRWLLAIFFTYFATITLQTGLELLSASREDGAIAVRFLSFEINNQVDSENMASYTIAFFAGALVAMILALSLMRDAFSSLKGKS</sequence>
<dbReference type="RefSeq" id="WP_095309111.1">
    <property type="nucleotide sequence ID" value="NZ_PHUT01000002.1"/>
</dbReference>
<evidence type="ECO:0000256" key="1">
    <source>
        <dbReference type="SAM" id="Phobius"/>
    </source>
</evidence>
<organism evidence="2 3">
    <name type="scientific">Oceanobacillus profundus</name>
    <dbReference type="NCBI Taxonomy" id="372463"/>
    <lineage>
        <taxon>Bacteria</taxon>
        <taxon>Bacillati</taxon>
        <taxon>Bacillota</taxon>
        <taxon>Bacilli</taxon>
        <taxon>Bacillales</taxon>
        <taxon>Bacillaceae</taxon>
        <taxon>Oceanobacillus</taxon>
    </lineage>
</organism>
<keyword evidence="3" id="KW-1185">Reference proteome</keyword>
<comment type="caution">
    <text evidence="2">The sequence shown here is derived from an EMBL/GenBank/DDBJ whole genome shotgun (WGS) entry which is preliminary data.</text>
</comment>
<accession>A0A417YMS7</accession>
<keyword evidence="1" id="KW-0472">Membrane</keyword>
<dbReference type="OrthoDB" id="2721729at2"/>
<evidence type="ECO:0000313" key="2">
    <source>
        <dbReference type="EMBL" id="RHW34615.1"/>
    </source>
</evidence>
<keyword evidence="1" id="KW-0812">Transmembrane</keyword>